<name>A0A7X0U3K0_9ACTN</name>
<protein>
    <recommendedName>
        <fullName evidence="5">Copper chaperone PCu(A)C</fullName>
    </recommendedName>
</protein>
<evidence type="ECO:0000256" key="2">
    <source>
        <dbReference type="SAM" id="SignalP"/>
    </source>
</evidence>
<feature type="region of interest" description="Disordered" evidence="1">
    <location>
        <begin position="150"/>
        <end position="178"/>
    </location>
</feature>
<accession>A0A7X0U3K0</accession>
<dbReference type="AlphaFoldDB" id="A0A7X0U3K0"/>
<dbReference type="PROSITE" id="PS51257">
    <property type="entry name" value="PROKAR_LIPOPROTEIN"/>
    <property type="match status" value="1"/>
</dbReference>
<evidence type="ECO:0000313" key="4">
    <source>
        <dbReference type="Proteomes" id="UP000565579"/>
    </source>
</evidence>
<feature type="chain" id="PRO_5031573487" description="Copper chaperone PCu(A)C" evidence="2">
    <location>
        <begin position="23"/>
        <end position="178"/>
    </location>
</feature>
<comment type="caution">
    <text evidence="3">The sequence shown here is derived from an EMBL/GenBank/DDBJ whole genome shotgun (WGS) entry which is preliminary data.</text>
</comment>
<feature type="signal peptide" evidence="2">
    <location>
        <begin position="1"/>
        <end position="22"/>
    </location>
</feature>
<keyword evidence="4" id="KW-1185">Reference proteome</keyword>
<sequence length="178" mass="17935">MMRPIAAVVAVVALAVSGCAIAGFDEANRVPQNDGANANVGDSLSLRNIFLLGGTDSASPPAQQALFGVIVNDAQRPDQLERITMEGGGTVQLAGQPLALPPDQAVGTGNKPIGTATGVRGNVVPMTFTFREAKPVRLMVPVKTRTGHFANLPSAPAGPPASAPPVTAPPTGSPSPTG</sequence>
<feature type="compositionally biased region" description="Pro residues" evidence="1">
    <location>
        <begin position="156"/>
        <end position="178"/>
    </location>
</feature>
<dbReference type="RefSeq" id="WP_185108297.1">
    <property type="nucleotide sequence ID" value="NZ_JACHMI010000001.1"/>
</dbReference>
<dbReference type="EMBL" id="JACHMI010000001">
    <property type="protein sequence ID" value="MBB6553861.1"/>
    <property type="molecule type" value="Genomic_DNA"/>
</dbReference>
<proteinExistence type="predicted"/>
<keyword evidence="2" id="KW-0732">Signal</keyword>
<gene>
    <name evidence="3" type="ORF">HD593_008656</name>
</gene>
<dbReference type="Proteomes" id="UP000565579">
    <property type="component" value="Unassembled WGS sequence"/>
</dbReference>
<reference evidence="3 4" key="1">
    <citation type="submission" date="2020-08" db="EMBL/GenBank/DDBJ databases">
        <title>Sequencing the genomes of 1000 actinobacteria strains.</title>
        <authorList>
            <person name="Klenk H.-P."/>
        </authorList>
    </citation>
    <scope>NUCLEOTIDE SEQUENCE [LARGE SCALE GENOMIC DNA]</scope>
    <source>
        <strain evidence="3 4">DSM 43768</strain>
    </source>
</reference>
<evidence type="ECO:0008006" key="5">
    <source>
        <dbReference type="Google" id="ProtNLM"/>
    </source>
</evidence>
<evidence type="ECO:0000313" key="3">
    <source>
        <dbReference type="EMBL" id="MBB6553861.1"/>
    </source>
</evidence>
<organism evidence="3 4">
    <name type="scientific">Nonomuraea rubra</name>
    <dbReference type="NCBI Taxonomy" id="46180"/>
    <lineage>
        <taxon>Bacteria</taxon>
        <taxon>Bacillati</taxon>
        <taxon>Actinomycetota</taxon>
        <taxon>Actinomycetes</taxon>
        <taxon>Streptosporangiales</taxon>
        <taxon>Streptosporangiaceae</taxon>
        <taxon>Nonomuraea</taxon>
    </lineage>
</organism>
<evidence type="ECO:0000256" key="1">
    <source>
        <dbReference type="SAM" id="MobiDB-lite"/>
    </source>
</evidence>